<dbReference type="PANTHER" id="PTHR48079:SF6">
    <property type="entry name" value="NAD(P)-BINDING DOMAIN-CONTAINING PROTEIN-RELATED"/>
    <property type="match status" value="1"/>
</dbReference>
<gene>
    <name evidence="3" type="ordered locus">Emin_0447</name>
</gene>
<dbReference type="HOGENOM" id="CLU_007383_6_1_0"/>
<evidence type="ECO:0000313" key="3">
    <source>
        <dbReference type="EMBL" id="ACC98004.1"/>
    </source>
</evidence>
<dbReference type="InterPro" id="IPR001509">
    <property type="entry name" value="Epimerase_deHydtase"/>
</dbReference>
<keyword evidence="1" id="KW-1133">Transmembrane helix</keyword>
<protein>
    <submittedName>
        <fullName evidence="3">Nucleoside-diphosphate-sugar epimerase</fullName>
    </submittedName>
</protein>
<dbReference type="OrthoDB" id="9804595at2"/>
<keyword evidence="1" id="KW-0472">Membrane</keyword>
<dbReference type="RefSeq" id="WP_012414619.1">
    <property type="nucleotide sequence ID" value="NC_010644.1"/>
</dbReference>
<dbReference type="STRING" id="445932.Emin_0447"/>
<proteinExistence type="predicted"/>
<dbReference type="Proteomes" id="UP000001029">
    <property type="component" value="Chromosome"/>
</dbReference>
<dbReference type="GO" id="GO:0005737">
    <property type="term" value="C:cytoplasm"/>
    <property type="evidence" value="ECO:0007669"/>
    <property type="project" value="TreeGrafter"/>
</dbReference>
<evidence type="ECO:0000313" key="4">
    <source>
        <dbReference type="Proteomes" id="UP000001029"/>
    </source>
</evidence>
<feature type="transmembrane region" description="Helical" evidence="1">
    <location>
        <begin position="247"/>
        <end position="266"/>
    </location>
</feature>
<evidence type="ECO:0000259" key="2">
    <source>
        <dbReference type="Pfam" id="PF01370"/>
    </source>
</evidence>
<reference evidence="3 4" key="1">
    <citation type="journal article" date="2009" name="Appl. Environ. Microbiol.">
        <title>Genomic analysis of 'Elusimicrobium minutum,' the first cultivated representative of the phylum 'Elusimicrobia' (formerly termite group 1).</title>
        <authorList>
            <person name="Herlemann D.P.R."/>
            <person name="Geissinger O."/>
            <person name="Ikeda-Ohtsubo W."/>
            <person name="Kunin V."/>
            <person name="Sun H."/>
            <person name="Lapidus A."/>
            <person name="Hugenholtz P."/>
            <person name="Brune A."/>
        </authorList>
    </citation>
    <scope>NUCLEOTIDE SEQUENCE [LARGE SCALE GENOMIC DNA]</scope>
    <source>
        <strain evidence="3 4">Pei191</strain>
    </source>
</reference>
<dbReference type="Gene3D" id="3.40.50.720">
    <property type="entry name" value="NAD(P)-binding Rossmann-like Domain"/>
    <property type="match status" value="1"/>
</dbReference>
<keyword evidence="1" id="KW-0812">Transmembrane</keyword>
<dbReference type="KEGG" id="emi:Emin_0447"/>
<dbReference type="GO" id="GO:0004029">
    <property type="term" value="F:aldehyde dehydrogenase (NAD+) activity"/>
    <property type="evidence" value="ECO:0007669"/>
    <property type="project" value="TreeGrafter"/>
</dbReference>
<name>B2KBI2_ELUMP</name>
<evidence type="ECO:0000256" key="1">
    <source>
        <dbReference type="SAM" id="Phobius"/>
    </source>
</evidence>
<keyword evidence="4" id="KW-1185">Reference proteome</keyword>
<feature type="domain" description="NAD-dependent epimerase/dehydratase" evidence="2">
    <location>
        <begin position="5"/>
        <end position="212"/>
    </location>
</feature>
<dbReference type="SUPFAM" id="SSF51735">
    <property type="entry name" value="NAD(P)-binding Rossmann-fold domains"/>
    <property type="match status" value="1"/>
</dbReference>
<dbReference type="Pfam" id="PF01370">
    <property type="entry name" value="Epimerase"/>
    <property type="match status" value="1"/>
</dbReference>
<sequence length="316" mass="35049">MKFAITGGAGFIGGALTKKLNSMGHSVRILTRGSGRKSADPQVEYITAKYTDVDSLANALEGCDGVFHLAAAIFAFNYKEFEAANVLTTRNLVDAAAKTNSVKYFTYMSSQAAGGYSADLEHIRTEDDKPKPASDYGRTKLGGENAVESLPARIKKIIFRPPIVYGKNDSGVSKIADWVKMGIMVNTSKGDAYFNFIHVDDLVNAIVKPIEDESLFGGIYYVCENKPYNWKFFIYSMADAMKVKRPFMFTAPLFVLHIVAFLYEIIAKLFNIAPALNYDKVKEASIKGHWVSSSKKWIDRTGQQFTSLEDGLRKSF</sequence>
<dbReference type="EMBL" id="CP001055">
    <property type="protein sequence ID" value="ACC98004.1"/>
    <property type="molecule type" value="Genomic_DNA"/>
</dbReference>
<organism evidence="3 4">
    <name type="scientific">Elusimicrobium minutum (strain Pei191)</name>
    <dbReference type="NCBI Taxonomy" id="445932"/>
    <lineage>
        <taxon>Bacteria</taxon>
        <taxon>Pseudomonadati</taxon>
        <taxon>Elusimicrobiota</taxon>
        <taxon>Elusimicrobia</taxon>
        <taxon>Elusimicrobiales</taxon>
        <taxon>Elusimicrobiaceae</taxon>
        <taxon>Elusimicrobium</taxon>
    </lineage>
</organism>
<accession>B2KBI2</accession>
<dbReference type="PANTHER" id="PTHR48079">
    <property type="entry name" value="PROTEIN YEEZ"/>
    <property type="match status" value="1"/>
</dbReference>
<dbReference type="InterPro" id="IPR051783">
    <property type="entry name" value="NAD(P)-dependent_oxidoreduct"/>
</dbReference>
<dbReference type="InterPro" id="IPR036291">
    <property type="entry name" value="NAD(P)-bd_dom_sf"/>
</dbReference>
<dbReference type="AlphaFoldDB" id="B2KBI2"/>